<dbReference type="OrthoDB" id="428346at2759"/>
<keyword evidence="5" id="KW-0325">Glycoprotein</keyword>
<evidence type="ECO:0000256" key="7">
    <source>
        <dbReference type="RuleBase" id="RU367004"/>
    </source>
</evidence>
<evidence type="ECO:0000256" key="4">
    <source>
        <dbReference type="ARBA" id="ARBA00023034"/>
    </source>
</evidence>
<dbReference type="PANTHER" id="PTHR31889">
    <property type="entry name" value="FUCOSYLTRANSFERASE 2-RELATED"/>
    <property type="match status" value="1"/>
</dbReference>
<dbReference type="GO" id="GO:0071555">
    <property type="term" value="P:cell wall organization"/>
    <property type="evidence" value="ECO:0007669"/>
    <property type="project" value="UniProtKB-UniRule"/>
</dbReference>
<dbReference type="Proteomes" id="UP000504610">
    <property type="component" value="Chromosome 1"/>
</dbReference>
<keyword evidence="2 7" id="KW-0328">Glycosyltransferase</keyword>
<dbReference type="PANTHER" id="PTHR31889:SF59">
    <property type="entry name" value="FUCOSYLTRANSFERASE 8-RELATED"/>
    <property type="match status" value="1"/>
</dbReference>
<comment type="similarity">
    <text evidence="1 7">Belongs to the glycosyltransferase 37 family.</text>
</comment>
<dbReference type="EC" id="2.4.1.-" evidence="7"/>
<keyword evidence="3 7" id="KW-0808">Transferase</keyword>
<dbReference type="Pfam" id="PF03254">
    <property type="entry name" value="XG_FTase"/>
    <property type="match status" value="1"/>
</dbReference>
<dbReference type="KEGG" id="rsz:130510776"/>
<gene>
    <name evidence="9" type="primary">LOC130510776</name>
</gene>
<dbReference type="Gene3D" id="3.40.50.11350">
    <property type="match status" value="1"/>
</dbReference>
<proteinExistence type="inferred from homology"/>
<reference evidence="8" key="1">
    <citation type="journal article" date="2019" name="Database">
        <title>The radish genome database (RadishGD): an integrated information resource for radish genomics.</title>
        <authorList>
            <person name="Yu H.J."/>
            <person name="Baek S."/>
            <person name="Lee Y.J."/>
            <person name="Cho A."/>
            <person name="Mun J.H."/>
        </authorList>
    </citation>
    <scope>NUCLEOTIDE SEQUENCE [LARGE SCALE GENOMIC DNA]</scope>
    <source>
        <strain evidence="8">cv. WK10039</strain>
    </source>
</reference>
<keyword evidence="8" id="KW-1185">Reference proteome</keyword>
<evidence type="ECO:0000256" key="5">
    <source>
        <dbReference type="ARBA" id="ARBA00023180"/>
    </source>
</evidence>
<dbReference type="GO" id="GO:0032580">
    <property type="term" value="C:Golgi cisterna membrane"/>
    <property type="evidence" value="ECO:0007669"/>
    <property type="project" value="UniProtKB-SubCell"/>
</dbReference>
<dbReference type="Gene3D" id="3.40.50.11340">
    <property type="match status" value="1"/>
</dbReference>
<evidence type="ECO:0000256" key="1">
    <source>
        <dbReference type="ARBA" id="ARBA00010481"/>
    </source>
</evidence>
<accession>A0A9W3DHV7</accession>
<evidence type="ECO:0000256" key="3">
    <source>
        <dbReference type="ARBA" id="ARBA00022679"/>
    </source>
</evidence>
<sequence>MKLRTLFITCLLLWLLMLLSLFIIFNHQLLDAMTINGPRDSGKPREDKLLGGLLTEEFDEGSCLSRYQSSLYRKPSPYEPSHYLVSKLRSYEMLHKRCGPGTEAYKRATEQLGHDSRSAGECRYIVWVAAYGLGNRILSLVSAFLYALLTERVLLVDQRTDITHLFCEPFPGTSWLLPLDSPLMGRLDSSRCYGTMLKTHAINSTIRTTPSYLSLYLMHDYEDHDKMFFCERDQNLIRQVSWLVFNSNMYSVPSLWLIPSFQTELIKLFPRTDTVFHHLGRYLLHPTNQVWGLITRFYNAYLSRADETLGVQVRVLTNPAGYLEHVMNQILECTKREKLLPEVAATNKTSTSPKLKAVLVTSLYPEYSEKLRNMYWESPSSTGEMVQVHQPSQEMYQQTDEKLHDQKAFAEMYLLSLTDKLVTSGISTFGYVAQGLGGSKAWILYRPTNHSTPDPPCVKAVSMEPCFHRPPPLYGCQAEPVNSTGFVTRCEEWITGIKLVDSEYVF</sequence>
<evidence type="ECO:0000313" key="8">
    <source>
        <dbReference type="Proteomes" id="UP000504610"/>
    </source>
</evidence>
<dbReference type="FunFam" id="3.40.50.11340:FF:000005">
    <property type="entry name" value="Galactoside 2-alpha-L-fucosyltransferase"/>
    <property type="match status" value="1"/>
</dbReference>
<name>A0A9W3DHV7_RAPSA</name>
<evidence type="ECO:0000313" key="9">
    <source>
        <dbReference type="RefSeq" id="XP_056863394.1"/>
    </source>
</evidence>
<dbReference type="InterPro" id="IPR004938">
    <property type="entry name" value="XG_FTase"/>
</dbReference>
<dbReference type="GeneID" id="130510776"/>
<comment type="subcellular location">
    <subcellularLocation>
        <location evidence="7">Golgi apparatus</location>
        <location evidence="7">Golgi stack membrane</location>
        <topology evidence="7">Single-pass type II membrane protein</topology>
    </subcellularLocation>
</comment>
<protein>
    <recommendedName>
        <fullName evidence="7">Fucosyltransferase</fullName>
        <ecNumber evidence="7">2.4.1.-</ecNumber>
    </recommendedName>
</protein>
<evidence type="ECO:0000256" key="6">
    <source>
        <dbReference type="ARBA" id="ARBA00023316"/>
    </source>
</evidence>
<dbReference type="GO" id="GO:0009969">
    <property type="term" value="P:xyloglucan biosynthetic process"/>
    <property type="evidence" value="ECO:0007669"/>
    <property type="project" value="TreeGrafter"/>
</dbReference>
<organism evidence="8 9">
    <name type="scientific">Raphanus sativus</name>
    <name type="common">Radish</name>
    <name type="synonym">Raphanus raphanistrum var. sativus</name>
    <dbReference type="NCBI Taxonomy" id="3726"/>
    <lineage>
        <taxon>Eukaryota</taxon>
        <taxon>Viridiplantae</taxon>
        <taxon>Streptophyta</taxon>
        <taxon>Embryophyta</taxon>
        <taxon>Tracheophyta</taxon>
        <taxon>Spermatophyta</taxon>
        <taxon>Magnoliopsida</taxon>
        <taxon>eudicotyledons</taxon>
        <taxon>Gunneridae</taxon>
        <taxon>Pentapetalae</taxon>
        <taxon>rosids</taxon>
        <taxon>malvids</taxon>
        <taxon>Brassicales</taxon>
        <taxon>Brassicaceae</taxon>
        <taxon>Brassiceae</taxon>
        <taxon>Raphanus</taxon>
    </lineage>
</organism>
<dbReference type="GO" id="GO:0008107">
    <property type="term" value="F:galactoside 2-alpha-L-fucosyltransferase activity"/>
    <property type="evidence" value="ECO:0007669"/>
    <property type="project" value="InterPro"/>
</dbReference>
<keyword evidence="6 7" id="KW-0961">Cell wall biogenesis/degradation</keyword>
<comment type="function">
    <text evidence="7">May be involved in cell wall biosynthesis.</text>
</comment>
<keyword evidence="4 7" id="KW-0333">Golgi apparatus</keyword>
<dbReference type="GO" id="GO:0042546">
    <property type="term" value="P:cell wall biogenesis"/>
    <property type="evidence" value="ECO:0007669"/>
    <property type="project" value="InterPro"/>
</dbReference>
<reference evidence="9" key="2">
    <citation type="submission" date="2025-08" db="UniProtKB">
        <authorList>
            <consortium name="RefSeq"/>
        </authorList>
    </citation>
    <scope>IDENTIFICATION</scope>
    <source>
        <tissue evidence="9">Leaf</tissue>
    </source>
</reference>
<dbReference type="RefSeq" id="XP_056863394.1">
    <property type="nucleotide sequence ID" value="XM_057007414.1"/>
</dbReference>
<evidence type="ECO:0000256" key="2">
    <source>
        <dbReference type="ARBA" id="ARBA00022676"/>
    </source>
</evidence>
<dbReference type="AlphaFoldDB" id="A0A9W3DHV7"/>